<keyword evidence="3 5" id="KW-1133">Transmembrane helix</keyword>
<comment type="caution">
    <text evidence="7">The sequence shown here is derived from an EMBL/GenBank/DDBJ whole genome shotgun (WGS) entry which is preliminary data.</text>
</comment>
<gene>
    <name evidence="7" type="ORF">EDD54_4356</name>
</gene>
<keyword evidence="4 5" id="KW-0472">Membrane</keyword>
<evidence type="ECO:0000313" key="8">
    <source>
        <dbReference type="Proteomes" id="UP000294547"/>
    </source>
</evidence>
<reference evidence="7 8" key="1">
    <citation type="submission" date="2019-03" db="EMBL/GenBank/DDBJ databases">
        <title>Genomic Encyclopedia of Type Strains, Phase IV (KMG-IV): sequencing the most valuable type-strain genomes for metagenomic binning, comparative biology and taxonomic classification.</title>
        <authorList>
            <person name="Goeker M."/>
        </authorList>
    </citation>
    <scope>NUCLEOTIDE SEQUENCE [LARGE SCALE GENOMIC DNA]</scope>
    <source>
        <strain evidence="7 8">DSM 102969</strain>
    </source>
</reference>
<feature type="transmembrane region" description="Helical" evidence="5">
    <location>
        <begin position="49"/>
        <end position="69"/>
    </location>
</feature>
<dbReference type="Pfam" id="PF06305">
    <property type="entry name" value="LapA_dom"/>
    <property type="match status" value="1"/>
</dbReference>
<evidence type="ECO:0000313" key="7">
    <source>
        <dbReference type="EMBL" id="TDP81486.1"/>
    </source>
</evidence>
<dbReference type="RefSeq" id="WP_245515854.1">
    <property type="nucleotide sequence ID" value="NZ_BSPM01000002.1"/>
</dbReference>
<protein>
    <submittedName>
        <fullName evidence="7">Uncharacterized protein DUF1049</fullName>
    </submittedName>
</protein>
<dbReference type="Proteomes" id="UP000294547">
    <property type="component" value="Unassembled WGS sequence"/>
</dbReference>
<accession>A0A4R6R7E5</accession>
<feature type="domain" description="Lipopolysaccharide assembly protein A" evidence="6">
    <location>
        <begin position="24"/>
        <end position="87"/>
    </location>
</feature>
<keyword evidence="1" id="KW-1003">Cell membrane</keyword>
<keyword evidence="8" id="KW-1185">Reference proteome</keyword>
<evidence type="ECO:0000256" key="3">
    <source>
        <dbReference type="ARBA" id="ARBA00022989"/>
    </source>
</evidence>
<evidence type="ECO:0000256" key="1">
    <source>
        <dbReference type="ARBA" id="ARBA00022475"/>
    </source>
</evidence>
<dbReference type="EMBL" id="SNXY01000012">
    <property type="protein sequence ID" value="TDP81486.1"/>
    <property type="molecule type" value="Genomic_DNA"/>
</dbReference>
<evidence type="ECO:0000256" key="5">
    <source>
        <dbReference type="SAM" id="Phobius"/>
    </source>
</evidence>
<dbReference type="AlphaFoldDB" id="A0A4R6R7E5"/>
<evidence type="ECO:0000256" key="4">
    <source>
        <dbReference type="ARBA" id="ARBA00023136"/>
    </source>
</evidence>
<sequence length="117" mass="12359">MKSLVLLLVGGPVAVVLMAIAVVNNQPVTIAFDPFTPSTPFLALTVPLYVVFFGALLLGIALGGVATWARQGRFRKAARVNRREAARWRVEAERLKEVAAAPAPSGGTALPAPRRAA</sequence>
<dbReference type="InterPro" id="IPR010445">
    <property type="entry name" value="LapA_dom"/>
</dbReference>
<proteinExistence type="predicted"/>
<dbReference type="GO" id="GO:0005886">
    <property type="term" value="C:plasma membrane"/>
    <property type="evidence" value="ECO:0007669"/>
    <property type="project" value="InterPro"/>
</dbReference>
<organism evidence="7 8">
    <name type="scientific">Oharaeibacter diazotrophicus</name>
    <dbReference type="NCBI Taxonomy" id="1920512"/>
    <lineage>
        <taxon>Bacteria</taxon>
        <taxon>Pseudomonadati</taxon>
        <taxon>Pseudomonadota</taxon>
        <taxon>Alphaproteobacteria</taxon>
        <taxon>Hyphomicrobiales</taxon>
        <taxon>Pleomorphomonadaceae</taxon>
        <taxon>Oharaeibacter</taxon>
    </lineage>
</organism>
<evidence type="ECO:0000256" key="2">
    <source>
        <dbReference type="ARBA" id="ARBA00022692"/>
    </source>
</evidence>
<evidence type="ECO:0000259" key="6">
    <source>
        <dbReference type="Pfam" id="PF06305"/>
    </source>
</evidence>
<keyword evidence="2 5" id="KW-0812">Transmembrane</keyword>
<name>A0A4R6R7E5_9HYPH</name>